<protein>
    <submittedName>
        <fullName evidence="1">Uncharacterized protein</fullName>
    </submittedName>
</protein>
<organism evidence="1 2">
    <name type="scientific">Aphidius gifuensis</name>
    <name type="common">Parasitoid wasp</name>
    <dbReference type="NCBI Taxonomy" id="684658"/>
    <lineage>
        <taxon>Eukaryota</taxon>
        <taxon>Metazoa</taxon>
        <taxon>Ecdysozoa</taxon>
        <taxon>Arthropoda</taxon>
        <taxon>Hexapoda</taxon>
        <taxon>Insecta</taxon>
        <taxon>Pterygota</taxon>
        <taxon>Neoptera</taxon>
        <taxon>Endopterygota</taxon>
        <taxon>Hymenoptera</taxon>
        <taxon>Apocrita</taxon>
        <taxon>Ichneumonoidea</taxon>
        <taxon>Braconidae</taxon>
        <taxon>Aphidiinae</taxon>
        <taxon>Aphidius</taxon>
    </lineage>
</organism>
<sequence>MNFGKAITCSLQPRTKLSSKIITSSVLFDDDLIEIFKEKYLSLQNDNSRNLILSKELDANIQGPFPRGEPVAIKSGGVDGLLDNGKLTLKTGDSDTTFYFKQNVNFEYDRKLDENLQNIIDTKKLPAEDMLSDETCINFDSGTVVFKTQDGEKIMVRHRCLIILFKDGQKIFLDGN</sequence>
<dbReference type="Proteomes" id="UP000639338">
    <property type="component" value="Unassembled WGS sequence"/>
</dbReference>
<accession>A0A835CPN3</accession>
<proteinExistence type="predicted"/>
<dbReference type="EMBL" id="JACMRX010000005">
    <property type="protein sequence ID" value="KAF7989343.1"/>
    <property type="molecule type" value="Genomic_DNA"/>
</dbReference>
<dbReference type="AlphaFoldDB" id="A0A835CPN3"/>
<name>A0A835CPN3_APHGI</name>
<keyword evidence="2" id="KW-1185">Reference proteome</keyword>
<evidence type="ECO:0000313" key="1">
    <source>
        <dbReference type="EMBL" id="KAF7989343.1"/>
    </source>
</evidence>
<reference evidence="1 2" key="1">
    <citation type="submission" date="2020-08" db="EMBL/GenBank/DDBJ databases">
        <title>Aphidius gifuensis genome sequencing and assembly.</title>
        <authorList>
            <person name="Du Z."/>
        </authorList>
    </citation>
    <scope>NUCLEOTIDE SEQUENCE [LARGE SCALE GENOMIC DNA]</scope>
    <source>
        <strain evidence="1">YNYX2018</strain>
        <tissue evidence="1">Adults</tissue>
    </source>
</reference>
<gene>
    <name evidence="1" type="ORF">HCN44_008017</name>
</gene>
<evidence type="ECO:0000313" key="2">
    <source>
        <dbReference type="Proteomes" id="UP000639338"/>
    </source>
</evidence>
<comment type="caution">
    <text evidence="1">The sequence shown here is derived from an EMBL/GenBank/DDBJ whole genome shotgun (WGS) entry which is preliminary data.</text>
</comment>